<dbReference type="EMBL" id="HACA01023690">
    <property type="protein sequence ID" value="CDW41051.1"/>
    <property type="molecule type" value="Transcribed_RNA"/>
</dbReference>
<sequence>MNPLSFFGLFFNIFDTPDANPLTTVFWMHFEEKTCCVCYPNTKALNTTVSQEWDAMTKHYRCIQSHASCCSQGAVLETPNFFECTNDDSLITFRCHFLYLYVC</sequence>
<dbReference type="AlphaFoldDB" id="A0A0K2UTL1"/>
<accession>A0A0K2UTL1</accession>
<name>A0A0K2UTL1_LEPSM</name>
<evidence type="ECO:0000313" key="1">
    <source>
        <dbReference type="EMBL" id="CDW41051.1"/>
    </source>
</evidence>
<protein>
    <submittedName>
        <fullName evidence="1">Uncharacterized protein</fullName>
    </submittedName>
</protein>
<reference evidence="1" key="1">
    <citation type="submission" date="2014-05" db="EMBL/GenBank/DDBJ databases">
        <authorList>
            <person name="Chronopoulou M."/>
        </authorList>
    </citation>
    <scope>NUCLEOTIDE SEQUENCE</scope>
    <source>
        <tissue evidence="1">Whole organism</tissue>
    </source>
</reference>
<proteinExistence type="predicted"/>
<organism evidence="1">
    <name type="scientific">Lepeophtheirus salmonis</name>
    <name type="common">Salmon louse</name>
    <name type="synonym">Caligus salmonis</name>
    <dbReference type="NCBI Taxonomy" id="72036"/>
    <lineage>
        <taxon>Eukaryota</taxon>
        <taxon>Metazoa</taxon>
        <taxon>Ecdysozoa</taxon>
        <taxon>Arthropoda</taxon>
        <taxon>Crustacea</taxon>
        <taxon>Multicrustacea</taxon>
        <taxon>Hexanauplia</taxon>
        <taxon>Copepoda</taxon>
        <taxon>Siphonostomatoida</taxon>
        <taxon>Caligidae</taxon>
        <taxon>Lepeophtheirus</taxon>
    </lineage>
</organism>